<dbReference type="Proteomes" id="UP000824469">
    <property type="component" value="Unassembled WGS sequence"/>
</dbReference>
<organism evidence="2 3">
    <name type="scientific">Taxus chinensis</name>
    <name type="common">Chinese yew</name>
    <name type="synonym">Taxus wallichiana var. chinensis</name>
    <dbReference type="NCBI Taxonomy" id="29808"/>
    <lineage>
        <taxon>Eukaryota</taxon>
        <taxon>Viridiplantae</taxon>
        <taxon>Streptophyta</taxon>
        <taxon>Embryophyta</taxon>
        <taxon>Tracheophyta</taxon>
        <taxon>Spermatophyta</taxon>
        <taxon>Pinopsida</taxon>
        <taxon>Pinidae</taxon>
        <taxon>Conifers II</taxon>
        <taxon>Cupressales</taxon>
        <taxon>Taxaceae</taxon>
        <taxon>Taxus</taxon>
    </lineage>
</organism>
<gene>
    <name evidence="2" type="ORF">KI387_029534</name>
</gene>
<dbReference type="AlphaFoldDB" id="A0AA38FDP8"/>
<feature type="region of interest" description="Disordered" evidence="1">
    <location>
        <begin position="22"/>
        <end position="53"/>
    </location>
</feature>
<accession>A0AA38FDP8</accession>
<sequence>IQEGKSGRGLALALISWRPQGNGVYEKKKGGIDSGSINSVDKGGDEGGAGEKG</sequence>
<evidence type="ECO:0000313" key="2">
    <source>
        <dbReference type="EMBL" id="KAH9297852.1"/>
    </source>
</evidence>
<feature type="non-terminal residue" evidence="2">
    <location>
        <position position="1"/>
    </location>
</feature>
<proteinExistence type="predicted"/>
<evidence type="ECO:0000313" key="3">
    <source>
        <dbReference type="Proteomes" id="UP000824469"/>
    </source>
</evidence>
<name>A0AA38FDP8_TAXCH</name>
<reference evidence="2 3" key="1">
    <citation type="journal article" date="2021" name="Nat. Plants">
        <title>The Taxus genome provides insights into paclitaxel biosynthesis.</title>
        <authorList>
            <person name="Xiong X."/>
            <person name="Gou J."/>
            <person name="Liao Q."/>
            <person name="Li Y."/>
            <person name="Zhou Q."/>
            <person name="Bi G."/>
            <person name="Li C."/>
            <person name="Du R."/>
            <person name="Wang X."/>
            <person name="Sun T."/>
            <person name="Guo L."/>
            <person name="Liang H."/>
            <person name="Lu P."/>
            <person name="Wu Y."/>
            <person name="Zhang Z."/>
            <person name="Ro D.K."/>
            <person name="Shang Y."/>
            <person name="Huang S."/>
            <person name="Yan J."/>
        </authorList>
    </citation>
    <scope>NUCLEOTIDE SEQUENCE [LARGE SCALE GENOMIC DNA]</scope>
    <source>
        <strain evidence="2">Ta-2019</strain>
    </source>
</reference>
<comment type="caution">
    <text evidence="2">The sequence shown here is derived from an EMBL/GenBank/DDBJ whole genome shotgun (WGS) entry which is preliminary data.</text>
</comment>
<keyword evidence="3" id="KW-1185">Reference proteome</keyword>
<evidence type="ECO:0000256" key="1">
    <source>
        <dbReference type="SAM" id="MobiDB-lite"/>
    </source>
</evidence>
<feature type="compositionally biased region" description="Basic and acidic residues" evidence="1">
    <location>
        <begin position="42"/>
        <end position="53"/>
    </location>
</feature>
<protein>
    <submittedName>
        <fullName evidence="2">Uncharacterized protein</fullName>
    </submittedName>
</protein>
<dbReference type="EMBL" id="JAHRHJ020000010">
    <property type="protein sequence ID" value="KAH9297852.1"/>
    <property type="molecule type" value="Genomic_DNA"/>
</dbReference>
<feature type="non-terminal residue" evidence="2">
    <location>
        <position position="53"/>
    </location>
</feature>